<dbReference type="InterPro" id="IPR032710">
    <property type="entry name" value="NTF2-like_dom_sf"/>
</dbReference>
<organism evidence="2 3">
    <name type="scientific">Labrys miyagiensis</name>
    <dbReference type="NCBI Taxonomy" id="346912"/>
    <lineage>
        <taxon>Bacteria</taxon>
        <taxon>Pseudomonadati</taxon>
        <taxon>Pseudomonadota</taxon>
        <taxon>Alphaproteobacteria</taxon>
        <taxon>Hyphomicrobiales</taxon>
        <taxon>Xanthobacteraceae</taxon>
        <taxon>Labrys</taxon>
    </lineage>
</organism>
<keyword evidence="3" id="KW-1185">Reference proteome</keyword>
<evidence type="ECO:0000313" key="2">
    <source>
        <dbReference type="EMBL" id="GLS22926.1"/>
    </source>
</evidence>
<dbReference type="Pfam" id="PF12680">
    <property type="entry name" value="SnoaL_2"/>
    <property type="match status" value="1"/>
</dbReference>
<accession>A0ABQ6CXH0</accession>
<dbReference type="EMBL" id="BSPC01000067">
    <property type="protein sequence ID" value="GLS22926.1"/>
    <property type="molecule type" value="Genomic_DNA"/>
</dbReference>
<feature type="domain" description="SnoaL-like" evidence="1">
    <location>
        <begin position="15"/>
        <end position="105"/>
    </location>
</feature>
<evidence type="ECO:0000259" key="1">
    <source>
        <dbReference type="Pfam" id="PF12680"/>
    </source>
</evidence>
<name>A0ABQ6CXH0_9HYPH</name>
<evidence type="ECO:0000313" key="3">
    <source>
        <dbReference type="Proteomes" id="UP001156882"/>
    </source>
</evidence>
<protein>
    <recommendedName>
        <fullName evidence="1">SnoaL-like domain-containing protein</fullName>
    </recommendedName>
</protein>
<gene>
    <name evidence="2" type="ORF">GCM10007874_59460</name>
</gene>
<proteinExistence type="predicted"/>
<dbReference type="InterPro" id="IPR037401">
    <property type="entry name" value="SnoaL-like"/>
</dbReference>
<dbReference type="Gene3D" id="3.10.450.50">
    <property type="match status" value="1"/>
</dbReference>
<dbReference type="Proteomes" id="UP001156882">
    <property type="component" value="Unassembled WGS sequence"/>
</dbReference>
<reference evidence="3" key="1">
    <citation type="journal article" date="2019" name="Int. J. Syst. Evol. Microbiol.">
        <title>The Global Catalogue of Microorganisms (GCM) 10K type strain sequencing project: providing services to taxonomists for standard genome sequencing and annotation.</title>
        <authorList>
            <consortium name="The Broad Institute Genomics Platform"/>
            <consortium name="The Broad Institute Genome Sequencing Center for Infectious Disease"/>
            <person name="Wu L."/>
            <person name="Ma J."/>
        </authorList>
    </citation>
    <scope>NUCLEOTIDE SEQUENCE [LARGE SCALE GENOMIC DNA]</scope>
    <source>
        <strain evidence="3">NBRC 101365</strain>
    </source>
</reference>
<sequence length="126" mass="13467">MIETTGQALSVARIYIDGIASKDINKIISVIAEDVICTSPLGQLEGAAAFRGFQEGFAKMIKKVTVIAAFGDNEHAVIVYDVDTHPVEHAVVAEYLVVKNGKIASTEVIYDATPFAAYAASQQAQH</sequence>
<dbReference type="SUPFAM" id="SSF54427">
    <property type="entry name" value="NTF2-like"/>
    <property type="match status" value="1"/>
</dbReference>
<dbReference type="RefSeq" id="WP_284315872.1">
    <property type="nucleotide sequence ID" value="NZ_BSPC01000067.1"/>
</dbReference>
<comment type="caution">
    <text evidence="2">The sequence shown here is derived from an EMBL/GenBank/DDBJ whole genome shotgun (WGS) entry which is preliminary data.</text>
</comment>